<feature type="transmembrane region" description="Helical" evidence="1">
    <location>
        <begin position="92"/>
        <end position="117"/>
    </location>
</feature>
<proteinExistence type="predicted"/>
<sequence length="253" mass="26994">MRSEWIKLRTLRSTWITSAITVLLTSGIGTIACIEASGPTYMGAEGWKMAIIGTTFGQIVVAVLGALVITGEYSSGQIRSTLAAVPRRSRAFTAKAIVIAAWSFLMGALSILLVWALSTPFVGGRAVALTNTSFLGYVWGTGLAYAAIALMSLGLGFLFRSTAGSITMVTVLMFVINIPLTIAASFWEWAGKVVNFTPAVVVTSVIDPHQVQSSWAPTDPTRILTHPQAVLVFAAWVLVPLVAGWLAFTRRDA</sequence>
<dbReference type="GO" id="GO:0140359">
    <property type="term" value="F:ABC-type transporter activity"/>
    <property type="evidence" value="ECO:0007669"/>
    <property type="project" value="InterPro"/>
</dbReference>
<dbReference type="STRING" id="111015.AXF14_02805"/>
<evidence type="ECO:0000256" key="1">
    <source>
        <dbReference type="SAM" id="Phobius"/>
    </source>
</evidence>
<keyword evidence="1" id="KW-0812">Transmembrane</keyword>
<reference evidence="3" key="1">
    <citation type="submission" date="2016-02" db="EMBL/GenBank/DDBJ databases">
        <authorList>
            <person name="Holder M.E."/>
            <person name="Ajami N.J."/>
            <person name="Petrosino J.F."/>
        </authorList>
    </citation>
    <scope>NUCLEOTIDE SEQUENCE [LARGE SCALE GENOMIC DNA]</scope>
    <source>
        <strain evidence="3">CCUG 36733</strain>
    </source>
</reference>
<protein>
    <submittedName>
        <fullName evidence="2">ABC transporter permease</fullName>
    </submittedName>
</protein>
<dbReference type="PANTHER" id="PTHR37305:SF1">
    <property type="entry name" value="MEMBRANE PROTEIN"/>
    <property type="match status" value="1"/>
</dbReference>
<feature type="transmembrane region" description="Helical" evidence="1">
    <location>
        <begin position="49"/>
        <end position="71"/>
    </location>
</feature>
<dbReference type="PROSITE" id="PS51257">
    <property type="entry name" value="PROKAR_LIPOPROTEIN"/>
    <property type="match status" value="1"/>
</dbReference>
<dbReference type="EMBL" id="CP014228">
    <property type="protein sequence ID" value="AMD88387.1"/>
    <property type="molecule type" value="Genomic_DNA"/>
</dbReference>
<feature type="transmembrane region" description="Helical" evidence="1">
    <location>
        <begin position="229"/>
        <end position="248"/>
    </location>
</feature>
<evidence type="ECO:0000313" key="2">
    <source>
        <dbReference type="EMBL" id="AMD88387.1"/>
    </source>
</evidence>
<dbReference type="PANTHER" id="PTHR37305">
    <property type="entry name" value="INTEGRAL MEMBRANE PROTEIN-RELATED"/>
    <property type="match status" value="1"/>
</dbReference>
<feature type="transmembrane region" description="Helical" evidence="1">
    <location>
        <begin position="137"/>
        <end position="159"/>
    </location>
</feature>
<dbReference type="GO" id="GO:0005886">
    <property type="term" value="C:plasma membrane"/>
    <property type="evidence" value="ECO:0007669"/>
    <property type="project" value="UniProtKB-SubCell"/>
</dbReference>
<organism evidence="2 3">
    <name type="scientific">Actinomyces radicidentis</name>
    <dbReference type="NCBI Taxonomy" id="111015"/>
    <lineage>
        <taxon>Bacteria</taxon>
        <taxon>Bacillati</taxon>
        <taxon>Actinomycetota</taxon>
        <taxon>Actinomycetes</taxon>
        <taxon>Actinomycetales</taxon>
        <taxon>Actinomycetaceae</taxon>
        <taxon>Actinomyces</taxon>
    </lineage>
</organism>
<accession>A0A0X8JGE4</accession>
<dbReference type="AlphaFoldDB" id="A0A0X8JGE4"/>
<keyword evidence="3" id="KW-1185">Reference proteome</keyword>
<dbReference type="KEGG" id="ard:AXF14_02805"/>
<keyword evidence="1" id="KW-0472">Membrane</keyword>
<feature type="transmembrane region" description="Helical" evidence="1">
    <location>
        <begin position="166"/>
        <end position="187"/>
    </location>
</feature>
<keyword evidence="1" id="KW-1133">Transmembrane helix</keyword>
<dbReference type="Proteomes" id="UP000065220">
    <property type="component" value="Chromosome"/>
</dbReference>
<evidence type="ECO:0000313" key="3">
    <source>
        <dbReference type="Proteomes" id="UP000065220"/>
    </source>
</evidence>
<name>A0A0X8JGE4_ACTRD</name>
<dbReference type="Pfam" id="PF12730">
    <property type="entry name" value="ABC2_membrane_4"/>
    <property type="match status" value="1"/>
</dbReference>
<gene>
    <name evidence="2" type="ORF">AXF14_02805</name>
</gene>